<feature type="region of interest" description="Disordered" evidence="1">
    <location>
        <begin position="936"/>
        <end position="1020"/>
    </location>
</feature>
<feature type="region of interest" description="Disordered" evidence="1">
    <location>
        <begin position="565"/>
        <end position="661"/>
    </location>
</feature>
<feature type="compositionally biased region" description="Basic and acidic residues" evidence="1">
    <location>
        <begin position="948"/>
        <end position="962"/>
    </location>
</feature>
<accession>A0A5M8PLJ8</accession>
<proteinExistence type="predicted"/>
<dbReference type="EMBL" id="VXIT01000009">
    <property type="protein sequence ID" value="KAA6410397.1"/>
    <property type="molecule type" value="Genomic_DNA"/>
</dbReference>
<feature type="compositionally biased region" description="Polar residues" evidence="1">
    <location>
        <begin position="994"/>
        <end position="1004"/>
    </location>
</feature>
<feature type="compositionally biased region" description="Polar residues" evidence="1">
    <location>
        <begin position="183"/>
        <end position="198"/>
    </location>
</feature>
<feature type="region of interest" description="Disordered" evidence="1">
    <location>
        <begin position="1"/>
        <end position="23"/>
    </location>
</feature>
<dbReference type="Proteomes" id="UP000324767">
    <property type="component" value="Unassembled WGS sequence"/>
</dbReference>
<feature type="compositionally biased region" description="Polar residues" evidence="1">
    <location>
        <begin position="975"/>
        <end position="987"/>
    </location>
</feature>
<feature type="region of interest" description="Disordered" evidence="1">
    <location>
        <begin position="460"/>
        <end position="493"/>
    </location>
</feature>
<dbReference type="AlphaFoldDB" id="A0A5M8PLJ8"/>
<gene>
    <name evidence="2" type="ORF">FRX48_05818</name>
</gene>
<feature type="compositionally biased region" description="Polar residues" evidence="1">
    <location>
        <begin position="565"/>
        <end position="581"/>
    </location>
</feature>
<feature type="compositionally biased region" description="Low complexity" evidence="1">
    <location>
        <begin position="170"/>
        <end position="182"/>
    </location>
</feature>
<feature type="compositionally biased region" description="Basic and acidic residues" evidence="1">
    <location>
        <begin position="125"/>
        <end position="139"/>
    </location>
</feature>
<protein>
    <submittedName>
        <fullName evidence="2">Uncharacterized protein</fullName>
    </submittedName>
</protein>
<sequence length="1020" mass="107824">MAEDGQQQQKPPGTLAAEVSPEEAERVDRLNAMQWESLSSSRRDIISTADYSDNLDVPSVRELEATRRVNKPGTEEWSTARERKADLSAWNTAFQHLQRDGTAEEHLEDIAGGQTHRIKLADAQARSREAGENPNEDTKSRHRGGYETTRSDRARGGGVTGTRGRGDGRPGSARGSASRSMSTTTRPFETFGNRANTTARDHGGRDKRVKAFNPVSTTADSPSRGYAAWRQTALGTTVGILSREQSPTSTDRQMSTRSQQTSIWDEANLATPETFMAQVQSRHIGREATTAGDLTLPDANASNISSGAPGTTWQEVLGPNAASSSEGSMSQESIRHPTTSLADFEDVFGPEVDSAPQAIFVPTPPPPSVTASETAGEDSNLIDLEGLEWLEGPPAGSRDNAAVFPAVASEDAGILARSVPDQISASSAVWSQLALLLPSIRSELDPSIVAQLEALAARGLTQSQTGGSARQTTSAVPLPRDMASSKPESASMDTAGLLDRTTWSRNVEAGDYEPAEDSPIIIGEHVYRGPATSKGSTATLAPTAVRTTDSNPFSPVIKPALQLVPQSQSVERPSIPPNHSTGAPEPAGQRISQEKPLSYSSTRARDVPQEHPYTALGRSNVLSSTSSERAPLPMAQDGPSSIDGLSSHVPAPLGPENDASTELGLVGWPPLEGNLAHSIYAPAGHAQQSSRIRRYASSSDDIIGEHLLPNLQRYSFGEGPSRGVEIPITAAHTRFNGSAAHTRFGSPAALGVIPPTATNITSSANMTLESPTLQLRRLNLGPDNSEVAGSRREVEEEIPAEPLTVGNSEPSIALSVAALQYGPSTQALPSVTSLSTEPRQVATVHTVHPTMRASNLTSSWDHVRDRLAASASASASSVHVGSAAATTSSTPYGNENGRRGGRVHQQAPQLPAFLANNPPPSADPGAAAARQYGLGRPLSQRSSPSTHAKTERNDPEPGDSRDLQASVFAGPYTGPPSTDRPTLNSSGFLGPSNGARTSNPSSRVPSKKDGWDMTKNNGFW</sequence>
<feature type="compositionally biased region" description="Low complexity" evidence="1">
    <location>
        <begin position="872"/>
        <end position="890"/>
    </location>
</feature>
<reference evidence="2 3" key="1">
    <citation type="submission" date="2019-09" db="EMBL/GenBank/DDBJ databases">
        <title>The hologenome of the rock-dwelling lichen Lasallia pustulata.</title>
        <authorList>
            <person name="Greshake Tzovaras B."/>
            <person name="Segers F."/>
            <person name="Bicker A."/>
            <person name="Dal Grande F."/>
            <person name="Otte J."/>
            <person name="Hankeln T."/>
            <person name="Schmitt I."/>
            <person name="Ebersberger I."/>
        </authorList>
    </citation>
    <scope>NUCLEOTIDE SEQUENCE [LARGE SCALE GENOMIC DNA]</scope>
    <source>
        <strain evidence="2">A1-1</strain>
    </source>
</reference>
<dbReference type="OrthoDB" id="5372553at2759"/>
<evidence type="ECO:0000313" key="3">
    <source>
        <dbReference type="Proteomes" id="UP000324767"/>
    </source>
</evidence>
<organism evidence="2 3">
    <name type="scientific">Lasallia pustulata</name>
    <dbReference type="NCBI Taxonomy" id="136370"/>
    <lineage>
        <taxon>Eukaryota</taxon>
        <taxon>Fungi</taxon>
        <taxon>Dikarya</taxon>
        <taxon>Ascomycota</taxon>
        <taxon>Pezizomycotina</taxon>
        <taxon>Lecanoromycetes</taxon>
        <taxon>OSLEUM clade</taxon>
        <taxon>Umbilicariomycetidae</taxon>
        <taxon>Umbilicariales</taxon>
        <taxon>Umbilicariaceae</taxon>
        <taxon>Lasallia</taxon>
    </lineage>
</organism>
<feature type="compositionally biased region" description="Basic and acidic residues" evidence="1">
    <location>
        <begin position="100"/>
        <end position="109"/>
    </location>
</feature>
<feature type="region of interest" description="Disordered" evidence="1">
    <location>
        <begin position="872"/>
        <end position="905"/>
    </location>
</feature>
<feature type="compositionally biased region" description="Polar residues" evidence="1">
    <location>
        <begin position="460"/>
        <end position="475"/>
    </location>
</feature>
<name>A0A5M8PLJ8_9LECA</name>
<feature type="compositionally biased region" description="Polar residues" evidence="1">
    <location>
        <begin position="1"/>
        <end position="11"/>
    </location>
</feature>
<feature type="region of interest" description="Disordered" evidence="1">
    <location>
        <begin position="100"/>
        <end position="205"/>
    </location>
</feature>
<comment type="caution">
    <text evidence="2">The sequence shown here is derived from an EMBL/GenBank/DDBJ whole genome shotgun (WGS) entry which is preliminary data.</text>
</comment>
<evidence type="ECO:0000256" key="1">
    <source>
        <dbReference type="SAM" id="MobiDB-lite"/>
    </source>
</evidence>
<evidence type="ECO:0000313" key="2">
    <source>
        <dbReference type="EMBL" id="KAA6410397.1"/>
    </source>
</evidence>